<keyword evidence="1" id="KW-0378">Hydrolase</keyword>
<dbReference type="GO" id="GO:0000724">
    <property type="term" value="P:double-strand break repair via homologous recombination"/>
    <property type="evidence" value="ECO:0007669"/>
    <property type="project" value="TreeGrafter"/>
</dbReference>
<dbReference type="Gene3D" id="1.20.120.850">
    <property type="entry name" value="SWI2/SNF2 ATPases, N-terminal domain"/>
    <property type="match status" value="1"/>
</dbReference>
<gene>
    <name evidence="4" type="ORF">CHLNCDRAFT_143830</name>
</gene>
<dbReference type="PANTHER" id="PTHR45629:SF7">
    <property type="entry name" value="DNA EXCISION REPAIR PROTEIN ERCC-6-RELATED"/>
    <property type="match status" value="1"/>
</dbReference>
<dbReference type="EMBL" id="GL433840">
    <property type="protein sequence ID" value="EFN57266.1"/>
    <property type="molecule type" value="Genomic_DNA"/>
</dbReference>
<keyword evidence="5" id="KW-1185">Reference proteome</keyword>
<dbReference type="GeneID" id="17356432"/>
<dbReference type="STRING" id="554065.E1ZAI9"/>
<accession>E1ZAI9</accession>
<dbReference type="InterPro" id="IPR001650">
    <property type="entry name" value="Helicase_C-like"/>
</dbReference>
<evidence type="ECO:0000313" key="4">
    <source>
        <dbReference type="EMBL" id="EFN57266.1"/>
    </source>
</evidence>
<dbReference type="GO" id="GO:0005634">
    <property type="term" value="C:nucleus"/>
    <property type="evidence" value="ECO:0007669"/>
    <property type="project" value="TreeGrafter"/>
</dbReference>
<name>E1ZAI9_CHLVA</name>
<protein>
    <recommendedName>
        <fullName evidence="3">Helicase C-terminal domain-containing protein</fullName>
    </recommendedName>
</protein>
<sequence length="491" mass="51214">MRATASSTPLQNNLSEFYAMVNFVNPDSLGSLQAFERVLAAPINKSRERGASDKERELGEKRSAELSRRVEAFVLRRTREVNAKYLPPLASYVVPTQLQLRVYSSVLGSSSVRKLLATSGGDYGDQTLTVLTNLRKICNHPALYAPGGGEGQEAGGEQQEAEFDPDQSGKMAVLGVVLRESISGAGERVVVVSQSTAALDLKLCDGCGFKTVRIDGGTDVGKRQDVVNSFNRHGVFLLSTTAGGAGLNLTGANRLVLLDSHWNPAMDLQAMARVWRDGQKKACVVYRLLTTGTLDEKMYQRQLKKGDIAATMMGGGGKAGGAAGSKAGGGNKEELRQLFTLRTDTACDTHDLLAQAAAAAERQAGRGGSGSAAGGEEGGAAAAAAPEFRDVSGSCEDGPLCAAISAGHVTFVHLDRSQELAAAAAAAGTQQQEQQQQQDAEASVEEEEQQAPGCSGAECSGAAVGAGADVAAAEADGVDSLEVEMEEESGW</sequence>
<dbReference type="GO" id="GO:0015616">
    <property type="term" value="F:DNA translocase activity"/>
    <property type="evidence" value="ECO:0007669"/>
    <property type="project" value="TreeGrafter"/>
</dbReference>
<feature type="region of interest" description="Disordered" evidence="2">
    <location>
        <begin position="145"/>
        <end position="166"/>
    </location>
</feature>
<dbReference type="OrthoDB" id="413460at2759"/>
<dbReference type="GO" id="GO:0007131">
    <property type="term" value="P:reciprocal meiotic recombination"/>
    <property type="evidence" value="ECO:0007669"/>
    <property type="project" value="TreeGrafter"/>
</dbReference>
<dbReference type="InterPro" id="IPR038718">
    <property type="entry name" value="SNF2-like_sf"/>
</dbReference>
<dbReference type="eggNOG" id="KOG0390">
    <property type="taxonomic scope" value="Eukaryota"/>
</dbReference>
<dbReference type="InParanoid" id="E1ZAI9"/>
<feature type="compositionally biased region" description="Low complexity" evidence="2">
    <location>
        <begin position="424"/>
        <end position="441"/>
    </location>
</feature>
<dbReference type="InterPro" id="IPR049730">
    <property type="entry name" value="SNF2/RAD54-like_C"/>
</dbReference>
<evidence type="ECO:0000256" key="1">
    <source>
        <dbReference type="ARBA" id="ARBA00022801"/>
    </source>
</evidence>
<reference evidence="4 5" key="1">
    <citation type="journal article" date="2010" name="Plant Cell">
        <title>The Chlorella variabilis NC64A genome reveals adaptation to photosymbiosis, coevolution with viruses, and cryptic sex.</title>
        <authorList>
            <person name="Blanc G."/>
            <person name="Duncan G."/>
            <person name="Agarkova I."/>
            <person name="Borodovsky M."/>
            <person name="Gurnon J."/>
            <person name="Kuo A."/>
            <person name="Lindquist E."/>
            <person name="Lucas S."/>
            <person name="Pangilinan J."/>
            <person name="Polle J."/>
            <person name="Salamov A."/>
            <person name="Terry A."/>
            <person name="Yamada T."/>
            <person name="Dunigan D.D."/>
            <person name="Grigoriev I.V."/>
            <person name="Claverie J.M."/>
            <person name="Van Etten J.L."/>
        </authorList>
    </citation>
    <scope>NUCLEOTIDE SEQUENCE [LARGE SCALE GENOMIC DNA]</scope>
    <source>
        <strain evidence="4 5">NC64A</strain>
    </source>
</reference>
<dbReference type="Proteomes" id="UP000008141">
    <property type="component" value="Unassembled WGS sequence"/>
</dbReference>
<dbReference type="KEGG" id="cvr:CHLNCDRAFT_143830"/>
<evidence type="ECO:0000313" key="5">
    <source>
        <dbReference type="Proteomes" id="UP000008141"/>
    </source>
</evidence>
<dbReference type="InterPro" id="IPR000330">
    <property type="entry name" value="SNF2_N"/>
</dbReference>
<dbReference type="CDD" id="cd18793">
    <property type="entry name" value="SF2_C_SNF"/>
    <property type="match status" value="1"/>
</dbReference>
<dbReference type="SMART" id="SM00490">
    <property type="entry name" value="HELICc"/>
    <property type="match status" value="1"/>
</dbReference>
<dbReference type="PANTHER" id="PTHR45629">
    <property type="entry name" value="SNF2/RAD54 FAMILY MEMBER"/>
    <property type="match status" value="1"/>
</dbReference>
<dbReference type="Pfam" id="PF00176">
    <property type="entry name" value="SNF2-rel_dom"/>
    <property type="match status" value="1"/>
</dbReference>
<dbReference type="RefSeq" id="XP_005849368.1">
    <property type="nucleotide sequence ID" value="XM_005849306.1"/>
</dbReference>
<feature type="domain" description="Helicase C-terminal" evidence="3">
    <location>
        <begin position="177"/>
        <end position="325"/>
    </location>
</feature>
<feature type="region of interest" description="Disordered" evidence="2">
    <location>
        <begin position="424"/>
        <end position="459"/>
    </location>
</feature>
<dbReference type="GO" id="GO:0005524">
    <property type="term" value="F:ATP binding"/>
    <property type="evidence" value="ECO:0007669"/>
    <property type="project" value="InterPro"/>
</dbReference>
<dbReference type="Pfam" id="PF00271">
    <property type="entry name" value="Helicase_C"/>
    <property type="match status" value="1"/>
</dbReference>
<dbReference type="InterPro" id="IPR027417">
    <property type="entry name" value="P-loop_NTPase"/>
</dbReference>
<dbReference type="Gene3D" id="3.40.50.10810">
    <property type="entry name" value="Tandem AAA-ATPase domain"/>
    <property type="match status" value="1"/>
</dbReference>
<dbReference type="GO" id="GO:0016787">
    <property type="term" value="F:hydrolase activity"/>
    <property type="evidence" value="ECO:0007669"/>
    <property type="project" value="UniProtKB-KW"/>
</dbReference>
<dbReference type="PROSITE" id="PS51194">
    <property type="entry name" value="HELICASE_CTER"/>
    <property type="match status" value="1"/>
</dbReference>
<organism evidence="5">
    <name type="scientific">Chlorella variabilis</name>
    <name type="common">Green alga</name>
    <dbReference type="NCBI Taxonomy" id="554065"/>
    <lineage>
        <taxon>Eukaryota</taxon>
        <taxon>Viridiplantae</taxon>
        <taxon>Chlorophyta</taxon>
        <taxon>core chlorophytes</taxon>
        <taxon>Trebouxiophyceae</taxon>
        <taxon>Chlorellales</taxon>
        <taxon>Chlorellaceae</taxon>
        <taxon>Chlorella clade</taxon>
        <taxon>Chlorella</taxon>
    </lineage>
</organism>
<evidence type="ECO:0000259" key="3">
    <source>
        <dbReference type="PROSITE" id="PS51194"/>
    </source>
</evidence>
<dbReference type="InterPro" id="IPR050496">
    <property type="entry name" value="SNF2_RAD54_helicase_repair"/>
</dbReference>
<dbReference type="AlphaFoldDB" id="E1ZAI9"/>
<dbReference type="SUPFAM" id="SSF52540">
    <property type="entry name" value="P-loop containing nucleoside triphosphate hydrolases"/>
    <property type="match status" value="2"/>
</dbReference>
<evidence type="ECO:0000256" key="2">
    <source>
        <dbReference type="SAM" id="MobiDB-lite"/>
    </source>
</evidence>
<dbReference type="Gene3D" id="3.40.50.300">
    <property type="entry name" value="P-loop containing nucleotide triphosphate hydrolases"/>
    <property type="match status" value="1"/>
</dbReference>
<proteinExistence type="predicted"/>